<organism evidence="2 3">
    <name type="scientific">Pseudomonas oryzae</name>
    <dbReference type="NCBI Taxonomy" id="1392877"/>
    <lineage>
        <taxon>Bacteria</taxon>
        <taxon>Pseudomonadati</taxon>
        <taxon>Pseudomonadota</taxon>
        <taxon>Gammaproteobacteria</taxon>
        <taxon>Pseudomonadales</taxon>
        <taxon>Pseudomonadaceae</taxon>
        <taxon>Pseudomonas</taxon>
    </lineage>
</organism>
<dbReference type="AlphaFoldDB" id="A0A1H1USE4"/>
<reference evidence="3" key="1">
    <citation type="submission" date="2016-10" db="EMBL/GenBank/DDBJ databases">
        <authorList>
            <person name="Varghese N."/>
            <person name="Submissions S."/>
        </authorList>
    </citation>
    <scope>NUCLEOTIDE SEQUENCE [LARGE SCALE GENOMIC DNA]</scope>
    <source>
        <strain evidence="3">KCTC 32247</strain>
    </source>
</reference>
<name>A0A1H1USE4_9PSED</name>
<evidence type="ECO:0008006" key="4">
    <source>
        <dbReference type="Google" id="ProtNLM"/>
    </source>
</evidence>
<protein>
    <recommendedName>
        <fullName evidence="4">Heme exporter protein D</fullName>
    </recommendedName>
</protein>
<evidence type="ECO:0000313" key="2">
    <source>
        <dbReference type="EMBL" id="SDS75397.1"/>
    </source>
</evidence>
<proteinExistence type="predicted"/>
<evidence type="ECO:0000313" key="3">
    <source>
        <dbReference type="Proteomes" id="UP000243359"/>
    </source>
</evidence>
<evidence type="ECO:0000256" key="1">
    <source>
        <dbReference type="SAM" id="Phobius"/>
    </source>
</evidence>
<keyword evidence="1" id="KW-0472">Membrane</keyword>
<feature type="transmembrane region" description="Helical" evidence="1">
    <location>
        <begin position="6"/>
        <end position="26"/>
    </location>
</feature>
<dbReference type="Proteomes" id="UP000243359">
    <property type="component" value="Chromosome I"/>
</dbReference>
<keyword evidence="1" id="KW-0812">Transmembrane</keyword>
<sequence>MLGAYLLSIGYGLSVFLMGLLAHAVVRRDYAARRVPAEAATE</sequence>
<gene>
    <name evidence="2" type="ORF">SAMN05216221_2545</name>
</gene>
<keyword evidence="1" id="KW-1133">Transmembrane helix</keyword>
<keyword evidence="3" id="KW-1185">Reference proteome</keyword>
<dbReference type="RefSeq" id="WP_269458054.1">
    <property type="nucleotide sequence ID" value="NZ_LT629751.1"/>
</dbReference>
<accession>A0A1H1USE4</accession>
<dbReference type="EMBL" id="LT629751">
    <property type="protein sequence ID" value="SDS75397.1"/>
    <property type="molecule type" value="Genomic_DNA"/>
</dbReference>